<evidence type="ECO:0000256" key="1">
    <source>
        <dbReference type="ARBA" id="ARBA00004604"/>
    </source>
</evidence>
<dbReference type="PANTHER" id="PTHR33911">
    <property type="entry name" value="RRNA-PROCESSING PROTEIN EFG1"/>
    <property type="match status" value="1"/>
</dbReference>
<accession>A0AAF0DYI4</accession>
<evidence type="ECO:0000313" key="10">
    <source>
        <dbReference type="Proteomes" id="UP001216638"/>
    </source>
</evidence>
<dbReference type="Pfam" id="PF10153">
    <property type="entry name" value="Efg1"/>
    <property type="match status" value="1"/>
</dbReference>
<name>A0AAF0DYI4_9BASI</name>
<evidence type="ECO:0000256" key="8">
    <source>
        <dbReference type="SAM" id="MobiDB-lite"/>
    </source>
</evidence>
<feature type="compositionally biased region" description="Polar residues" evidence="8">
    <location>
        <begin position="201"/>
        <end position="213"/>
    </location>
</feature>
<dbReference type="AlphaFoldDB" id="A0AAF0DYI4"/>
<evidence type="ECO:0000256" key="7">
    <source>
        <dbReference type="ARBA" id="ARBA00023242"/>
    </source>
</evidence>
<dbReference type="PANTHER" id="PTHR33911:SF1">
    <property type="entry name" value="RRNA-PROCESSING PROTEIN EFG1"/>
    <property type="match status" value="1"/>
</dbReference>
<comment type="similarity">
    <text evidence="2">Belongs to the EFG1 family.</text>
</comment>
<keyword evidence="10" id="KW-1185">Reference proteome</keyword>
<sequence length="324" mass="36177">MKPQRTAHGKAPRRAPASTPAPASTGVNKVKNAIRQTKRLLARDSITPGTRIEAERRLVALQRELEEKEKAGKERNLAIRYHKVKFFERQKIHRRVRQLRREVEKDPKKKAMRAALYEARVLLHYVMTFPHDQRYVALFAQGNHDPVLPKVDAPDRAQQKAAEYLAHVRKQMKRGELSAEPEVELEAREEASRQARRTNGTKRSNAEDTSNPQAPKRRNVAQVEEEESEASDMSDASTSNDSESDRDTSDSPEAGSTVQENGSSEASSNSDSSGDDATSDESSSEESSSEEETAAPRNVRRARKPTASSAPSKLSLADDEFFAM</sequence>
<dbReference type="InterPro" id="IPR019310">
    <property type="entry name" value="Efg1"/>
</dbReference>
<feature type="region of interest" description="Disordered" evidence="8">
    <location>
        <begin position="1"/>
        <end position="31"/>
    </location>
</feature>
<feature type="region of interest" description="Disordered" evidence="8">
    <location>
        <begin position="173"/>
        <end position="324"/>
    </location>
</feature>
<protein>
    <recommendedName>
        <fullName evidence="3">rRNA-processing protein EFG1</fullName>
    </recommendedName>
    <alternativeName>
        <fullName evidence="4">rRNA-processing protein efg1</fullName>
    </alternativeName>
</protein>
<dbReference type="EMBL" id="CP119953">
    <property type="protein sequence ID" value="WFC95890.1"/>
    <property type="molecule type" value="Genomic_DNA"/>
</dbReference>
<dbReference type="GO" id="GO:0030688">
    <property type="term" value="C:preribosome, small subunit precursor"/>
    <property type="evidence" value="ECO:0007669"/>
    <property type="project" value="TreeGrafter"/>
</dbReference>
<keyword evidence="7" id="KW-0539">Nucleus</keyword>
<evidence type="ECO:0000256" key="2">
    <source>
        <dbReference type="ARBA" id="ARBA00006916"/>
    </source>
</evidence>
<dbReference type="GO" id="GO:0000462">
    <property type="term" value="P:maturation of SSU-rRNA from tricistronic rRNA transcript (SSU-rRNA, 5.8S rRNA, LSU-rRNA)"/>
    <property type="evidence" value="ECO:0007669"/>
    <property type="project" value="TreeGrafter"/>
</dbReference>
<gene>
    <name evidence="9" type="primary">EFG1</name>
    <name evidence="9" type="ORF">MBRA1_002544</name>
</gene>
<keyword evidence="5" id="KW-0698">rRNA processing</keyword>
<reference evidence="9" key="1">
    <citation type="submission" date="2023-03" db="EMBL/GenBank/DDBJ databases">
        <title>Mating type loci evolution in Malassezia.</title>
        <authorList>
            <person name="Coelho M.A."/>
        </authorList>
    </citation>
    <scope>NUCLEOTIDE SEQUENCE</scope>
    <source>
        <strain evidence="9">CBS 14135</strain>
    </source>
</reference>
<evidence type="ECO:0000256" key="5">
    <source>
        <dbReference type="ARBA" id="ARBA00022552"/>
    </source>
</evidence>
<feature type="compositionally biased region" description="Basic residues" evidence="8">
    <location>
        <begin position="1"/>
        <end position="13"/>
    </location>
</feature>
<dbReference type="Proteomes" id="UP001216638">
    <property type="component" value="Chromosome 3"/>
</dbReference>
<evidence type="ECO:0000313" key="9">
    <source>
        <dbReference type="EMBL" id="WFC95890.1"/>
    </source>
</evidence>
<feature type="compositionally biased region" description="Acidic residues" evidence="8">
    <location>
        <begin position="273"/>
        <end position="293"/>
    </location>
</feature>
<feature type="compositionally biased region" description="Low complexity" evidence="8">
    <location>
        <begin position="14"/>
        <end position="25"/>
    </location>
</feature>
<proteinExistence type="inferred from homology"/>
<keyword evidence="6" id="KW-0175">Coiled coil</keyword>
<comment type="subcellular location">
    <subcellularLocation>
        <location evidence="1">Nucleus</location>
        <location evidence="1">Nucleolus</location>
    </subcellularLocation>
</comment>
<dbReference type="InterPro" id="IPR050786">
    <property type="entry name" value="EFG1_rRNA-proc"/>
</dbReference>
<organism evidence="9 10">
    <name type="scientific">Malassezia brasiliensis</name>
    <dbReference type="NCBI Taxonomy" id="1821822"/>
    <lineage>
        <taxon>Eukaryota</taxon>
        <taxon>Fungi</taxon>
        <taxon>Dikarya</taxon>
        <taxon>Basidiomycota</taxon>
        <taxon>Ustilaginomycotina</taxon>
        <taxon>Malasseziomycetes</taxon>
        <taxon>Malasseziales</taxon>
        <taxon>Malasseziaceae</taxon>
        <taxon>Malassezia</taxon>
    </lineage>
</organism>
<evidence type="ECO:0000256" key="6">
    <source>
        <dbReference type="ARBA" id="ARBA00023054"/>
    </source>
</evidence>
<evidence type="ECO:0000256" key="3">
    <source>
        <dbReference type="ARBA" id="ARBA00018689"/>
    </source>
</evidence>
<feature type="compositionally biased region" description="Acidic residues" evidence="8">
    <location>
        <begin position="223"/>
        <end position="232"/>
    </location>
</feature>
<feature type="compositionally biased region" description="Low complexity" evidence="8">
    <location>
        <begin position="260"/>
        <end position="272"/>
    </location>
</feature>
<evidence type="ECO:0000256" key="4">
    <source>
        <dbReference type="ARBA" id="ARBA00019827"/>
    </source>
</evidence>
<dbReference type="GO" id="GO:0005730">
    <property type="term" value="C:nucleolus"/>
    <property type="evidence" value="ECO:0007669"/>
    <property type="project" value="UniProtKB-SubCell"/>
</dbReference>